<dbReference type="EMBL" id="LFRF01000014">
    <property type="protein sequence ID" value="KND90136.1"/>
    <property type="molecule type" value="Genomic_DNA"/>
</dbReference>
<feature type="non-terminal residue" evidence="4">
    <location>
        <position position="1"/>
    </location>
</feature>
<dbReference type="CDD" id="cd00084">
    <property type="entry name" value="HMG-box_SF"/>
    <property type="match status" value="1"/>
</dbReference>
<dbReference type="InterPro" id="IPR036910">
    <property type="entry name" value="HMG_box_dom_sf"/>
</dbReference>
<dbReference type="GO" id="GO:0005634">
    <property type="term" value="C:nucleus"/>
    <property type="evidence" value="ECO:0007669"/>
    <property type="project" value="UniProtKB-UniRule"/>
</dbReference>
<keyword evidence="5" id="KW-1185">Reference proteome</keyword>
<organism evidence="4 5">
    <name type="scientific">Tolypocladium ophioglossoides (strain CBS 100239)</name>
    <name type="common">Snaketongue truffleclub</name>
    <name type="synonym">Elaphocordyceps ophioglossoides</name>
    <dbReference type="NCBI Taxonomy" id="1163406"/>
    <lineage>
        <taxon>Eukaryota</taxon>
        <taxon>Fungi</taxon>
        <taxon>Dikarya</taxon>
        <taxon>Ascomycota</taxon>
        <taxon>Pezizomycotina</taxon>
        <taxon>Sordariomycetes</taxon>
        <taxon>Hypocreomycetidae</taxon>
        <taxon>Hypocreales</taxon>
        <taxon>Ophiocordycipitaceae</taxon>
        <taxon>Tolypocladium</taxon>
    </lineage>
</organism>
<feature type="region of interest" description="Disordered" evidence="2">
    <location>
        <begin position="310"/>
        <end position="329"/>
    </location>
</feature>
<dbReference type="Gene3D" id="1.10.30.10">
    <property type="entry name" value="High mobility group box domain"/>
    <property type="match status" value="1"/>
</dbReference>
<gene>
    <name evidence="4" type="ORF">TOPH_05110</name>
</gene>
<feature type="compositionally biased region" description="Basic residues" evidence="2">
    <location>
        <begin position="116"/>
        <end position="130"/>
    </location>
</feature>
<feature type="region of interest" description="Disordered" evidence="2">
    <location>
        <begin position="112"/>
        <end position="151"/>
    </location>
</feature>
<protein>
    <recommendedName>
        <fullName evidence="3">HMG box domain-containing protein</fullName>
    </recommendedName>
</protein>
<evidence type="ECO:0000259" key="3">
    <source>
        <dbReference type="PROSITE" id="PS50118"/>
    </source>
</evidence>
<feature type="domain" description="HMG box" evidence="3">
    <location>
        <begin position="266"/>
        <end position="333"/>
    </location>
</feature>
<proteinExistence type="predicted"/>
<dbReference type="OrthoDB" id="1919336at2759"/>
<accession>A0A0L0N7V3</accession>
<name>A0A0L0N7V3_TOLOC</name>
<feature type="DNA-binding region" description="HMG box" evidence="1">
    <location>
        <begin position="266"/>
        <end position="333"/>
    </location>
</feature>
<evidence type="ECO:0000313" key="4">
    <source>
        <dbReference type="EMBL" id="KND90136.1"/>
    </source>
</evidence>
<evidence type="ECO:0000256" key="2">
    <source>
        <dbReference type="SAM" id="MobiDB-lite"/>
    </source>
</evidence>
<dbReference type="Proteomes" id="UP000036947">
    <property type="component" value="Unassembled WGS sequence"/>
</dbReference>
<evidence type="ECO:0000256" key="1">
    <source>
        <dbReference type="PROSITE-ProRule" id="PRU00267"/>
    </source>
</evidence>
<feature type="compositionally biased region" description="Basic and acidic residues" evidence="2">
    <location>
        <begin position="310"/>
        <end position="324"/>
    </location>
</feature>
<comment type="caution">
    <text evidence="4">The sequence shown here is derived from an EMBL/GenBank/DDBJ whole genome shotgun (WGS) entry which is preliminary data.</text>
</comment>
<sequence length="353" mass="38569">SPHHFVNTHPIIQPALVSLLYTFQFPAITRAATCGCNHGLYFYNSNSQQFAAMLTSIGRAAARRALVSTPSMLTSTTTTTTKLAPRTVAFYGALPVGSFSVSAWARATPASTKKTAASKKKAPAKKKAKKTAAAAPKKVKKKVLTPEEKERSELRELKKMALLKGPTLLPDSAWSVYVSENLPSGQGSLMDKIKEVSSSFGGLSESMKDSLRTTAQANQVTNKQTRQQWIESHPPEAIYMANIARRRLGRKLKKSRVYLIHDTRLPKRAGTPYTLFIKARFQGASDGGAASAQDAFRAMSGEWKAMSEADKKPFRDMAEAEVQKSSESLRGLKDKAKAYWKEHKGGSSSQVPS</sequence>
<reference evidence="4 5" key="1">
    <citation type="journal article" date="2015" name="BMC Genomics">
        <title>The genome of the truffle-parasite Tolypocladium ophioglossoides and the evolution of antifungal peptaibiotics.</title>
        <authorList>
            <person name="Quandt C.A."/>
            <person name="Bushley K.E."/>
            <person name="Spatafora J.W."/>
        </authorList>
    </citation>
    <scope>NUCLEOTIDE SEQUENCE [LARGE SCALE GENOMIC DNA]</scope>
    <source>
        <strain evidence="4 5">CBS 100239</strain>
    </source>
</reference>
<dbReference type="PROSITE" id="PS50118">
    <property type="entry name" value="HMG_BOX_2"/>
    <property type="match status" value="1"/>
</dbReference>
<dbReference type="InterPro" id="IPR009071">
    <property type="entry name" value="HMG_box_dom"/>
</dbReference>
<keyword evidence="1" id="KW-0539">Nucleus</keyword>
<evidence type="ECO:0000313" key="5">
    <source>
        <dbReference type="Proteomes" id="UP000036947"/>
    </source>
</evidence>
<dbReference type="AlphaFoldDB" id="A0A0L0N7V3"/>
<dbReference type="SUPFAM" id="SSF47095">
    <property type="entry name" value="HMG-box"/>
    <property type="match status" value="1"/>
</dbReference>
<keyword evidence="1" id="KW-0238">DNA-binding</keyword>
<dbReference type="Pfam" id="PF00505">
    <property type="entry name" value="HMG_box"/>
    <property type="match status" value="1"/>
</dbReference>
<dbReference type="STRING" id="1163406.A0A0L0N7V3"/>
<dbReference type="GO" id="GO:0003677">
    <property type="term" value="F:DNA binding"/>
    <property type="evidence" value="ECO:0007669"/>
    <property type="project" value="UniProtKB-UniRule"/>
</dbReference>
<dbReference type="SMART" id="SM00398">
    <property type="entry name" value="HMG"/>
    <property type="match status" value="1"/>
</dbReference>